<proteinExistence type="predicted"/>
<sequence>MKHKQSGFIRKDIIAILIAGAALIGLLAYFGLKGEPVPFWPAVLVGLVNIIAAARLFLSVKKARAEAEAAARAQSKAGEGR</sequence>
<dbReference type="AlphaFoldDB" id="A0A972JA85"/>
<feature type="transmembrane region" description="Helical" evidence="1">
    <location>
        <begin position="38"/>
        <end position="58"/>
    </location>
</feature>
<reference evidence="2" key="1">
    <citation type="submission" date="2019-12" db="EMBL/GenBank/DDBJ databases">
        <title>Comparative genomics gives insights into the taxonomy of the Azoarcus-Aromatoleum group and reveals separate origins of nif in the plant-associated Azoarcus and non-plant-associated Aromatoleum sub-groups.</title>
        <authorList>
            <person name="Lafos M."/>
            <person name="Maluk M."/>
            <person name="Batista M."/>
            <person name="Junghare M."/>
            <person name="Carmona M."/>
            <person name="Faoro H."/>
            <person name="Cruz L.M."/>
            <person name="Battistoni F."/>
            <person name="De Souza E."/>
            <person name="Pedrosa F."/>
            <person name="Chen W.-M."/>
            <person name="Poole P.S."/>
            <person name="Dixon R.A."/>
            <person name="James E.K."/>
        </authorList>
    </citation>
    <scope>NUCLEOTIDE SEQUENCE</scope>
    <source>
        <strain evidence="2">NSC3</strain>
    </source>
</reference>
<feature type="transmembrane region" description="Helical" evidence="1">
    <location>
        <begin position="12"/>
        <end position="32"/>
    </location>
</feature>
<comment type="caution">
    <text evidence="2">The sequence shown here is derived from an EMBL/GenBank/DDBJ whole genome shotgun (WGS) entry which is preliminary data.</text>
</comment>
<evidence type="ECO:0000313" key="2">
    <source>
        <dbReference type="EMBL" id="NMG02167.1"/>
    </source>
</evidence>
<evidence type="ECO:0000313" key="3">
    <source>
        <dbReference type="Proteomes" id="UP000599523"/>
    </source>
</evidence>
<organism evidence="2 3">
    <name type="scientific">Azoarcus taiwanensis</name>
    <dbReference type="NCBI Taxonomy" id="666964"/>
    <lineage>
        <taxon>Bacteria</taxon>
        <taxon>Pseudomonadati</taxon>
        <taxon>Pseudomonadota</taxon>
        <taxon>Betaproteobacteria</taxon>
        <taxon>Rhodocyclales</taxon>
        <taxon>Zoogloeaceae</taxon>
        <taxon>Azoarcus</taxon>
    </lineage>
</organism>
<dbReference type="RefSeq" id="WP_168986959.1">
    <property type="nucleotide sequence ID" value="NZ_CAWPHM010000077.1"/>
</dbReference>
<protein>
    <submittedName>
        <fullName evidence="2">Uncharacterized protein</fullName>
    </submittedName>
</protein>
<keyword evidence="1" id="KW-1133">Transmembrane helix</keyword>
<gene>
    <name evidence="2" type="ORF">GPA21_04175</name>
</gene>
<evidence type="ECO:0000256" key="1">
    <source>
        <dbReference type="SAM" id="Phobius"/>
    </source>
</evidence>
<keyword evidence="3" id="KW-1185">Reference proteome</keyword>
<keyword evidence="1" id="KW-0812">Transmembrane</keyword>
<keyword evidence="1" id="KW-0472">Membrane</keyword>
<accession>A0A972JA85</accession>
<dbReference type="Proteomes" id="UP000599523">
    <property type="component" value="Unassembled WGS sequence"/>
</dbReference>
<dbReference type="EMBL" id="WTVM01000016">
    <property type="protein sequence ID" value="NMG02167.1"/>
    <property type="molecule type" value="Genomic_DNA"/>
</dbReference>
<name>A0A972JA85_9RHOO</name>